<dbReference type="AlphaFoldDB" id="A0AAE1M8F6"/>
<reference evidence="1" key="1">
    <citation type="submission" date="2023-10" db="EMBL/GenBank/DDBJ databases">
        <title>Chromosome-level genome of the transformable northern wattle, Acacia crassicarpa.</title>
        <authorList>
            <person name="Massaro I."/>
            <person name="Sinha N.R."/>
            <person name="Poethig S."/>
            <person name="Leichty A.R."/>
        </authorList>
    </citation>
    <scope>NUCLEOTIDE SEQUENCE</scope>
    <source>
        <strain evidence="1">Acra3RX</strain>
        <tissue evidence="1">Leaf</tissue>
    </source>
</reference>
<dbReference type="SUPFAM" id="SSF47769">
    <property type="entry name" value="SAM/Pointed domain"/>
    <property type="match status" value="1"/>
</dbReference>
<proteinExistence type="predicted"/>
<dbReference type="Proteomes" id="UP001293593">
    <property type="component" value="Unassembled WGS sequence"/>
</dbReference>
<dbReference type="InterPro" id="IPR013761">
    <property type="entry name" value="SAM/pointed_sf"/>
</dbReference>
<sequence length="242" mass="27634">MDWFTWLSRANLHPSLTYDYGVTFTRNELEPGDAAFFDHEFLQSMGITVAKHRLEILKLAKKENGANKKLSHVVKNCWRKWVSKFVVSREEPVTEIPCDLNWRIERRGSLMEEKPKPMGPPPMRTRSLALSGPLDGRLQEKVITNNRVLKLSGPLDGRMGQPNRSPMVPRPVDHGRLMMSPRLSAFPMPGCRSPRAHWASDGVAESPIGFSPCYQKKNAKSEYDYDDENKQLPAMFQDLKPT</sequence>
<dbReference type="CDD" id="cd09487">
    <property type="entry name" value="SAM_superfamily"/>
    <property type="match status" value="1"/>
</dbReference>
<gene>
    <name evidence="1" type="ORF">QN277_007050</name>
</gene>
<dbReference type="PANTHER" id="PTHR33915:SF3">
    <property type="entry name" value="STERILE ALPHA MOTIF (SAM) DOMAIN PROTEIN"/>
    <property type="match status" value="1"/>
</dbReference>
<evidence type="ECO:0000313" key="2">
    <source>
        <dbReference type="Proteomes" id="UP001293593"/>
    </source>
</evidence>
<organism evidence="1 2">
    <name type="scientific">Acacia crassicarpa</name>
    <name type="common">northern wattle</name>
    <dbReference type="NCBI Taxonomy" id="499986"/>
    <lineage>
        <taxon>Eukaryota</taxon>
        <taxon>Viridiplantae</taxon>
        <taxon>Streptophyta</taxon>
        <taxon>Embryophyta</taxon>
        <taxon>Tracheophyta</taxon>
        <taxon>Spermatophyta</taxon>
        <taxon>Magnoliopsida</taxon>
        <taxon>eudicotyledons</taxon>
        <taxon>Gunneridae</taxon>
        <taxon>Pentapetalae</taxon>
        <taxon>rosids</taxon>
        <taxon>fabids</taxon>
        <taxon>Fabales</taxon>
        <taxon>Fabaceae</taxon>
        <taxon>Caesalpinioideae</taxon>
        <taxon>mimosoid clade</taxon>
        <taxon>Acacieae</taxon>
        <taxon>Acacia</taxon>
    </lineage>
</organism>
<protein>
    <recommendedName>
        <fullName evidence="3">SAM domain-containing protein</fullName>
    </recommendedName>
</protein>
<keyword evidence="2" id="KW-1185">Reference proteome</keyword>
<accession>A0AAE1M8F6</accession>
<name>A0AAE1M8F6_9FABA</name>
<dbReference type="EMBL" id="JAWXYG010000012">
    <property type="protein sequence ID" value="KAK4257467.1"/>
    <property type="molecule type" value="Genomic_DNA"/>
</dbReference>
<dbReference type="PANTHER" id="PTHR33915">
    <property type="entry name" value="OSJNBA0033G05.11 PROTEIN"/>
    <property type="match status" value="1"/>
</dbReference>
<evidence type="ECO:0008006" key="3">
    <source>
        <dbReference type="Google" id="ProtNLM"/>
    </source>
</evidence>
<comment type="caution">
    <text evidence="1">The sequence shown here is derived from an EMBL/GenBank/DDBJ whole genome shotgun (WGS) entry which is preliminary data.</text>
</comment>
<dbReference type="Gene3D" id="1.10.150.50">
    <property type="entry name" value="Transcription Factor, Ets-1"/>
    <property type="match status" value="1"/>
</dbReference>
<evidence type="ECO:0000313" key="1">
    <source>
        <dbReference type="EMBL" id="KAK4257467.1"/>
    </source>
</evidence>